<protein>
    <submittedName>
        <fullName evidence="1">Uncharacterized protein</fullName>
    </submittedName>
</protein>
<gene>
    <name evidence="1" type="ORF">SAY87_019574</name>
</gene>
<dbReference type="Proteomes" id="UP001345219">
    <property type="component" value="Chromosome 15"/>
</dbReference>
<comment type="caution">
    <text evidence="1">The sequence shown here is derived from an EMBL/GenBank/DDBJ whole genome shotgun (WGS) entry which is preliminary data.</text>
</comment>
<name>A0AAN7K5Z2_9MYRT</name>
<evidence type="ECO:0000313" key="1">
    <source>
        <dbReference type="EMBL" id="KAK4758273.1"/>
    </source>
</evidence>
<evidence type="ECO:0000313" key="2">
    <source>
        <dbReference type="Proteomes" id="UP001345219"/>
    </source>
</evidence>
<sequence length="132" mass="14560">MAHCQCPLLGLLEMRNSRPDLHTTLACWVITHPHNTITSPILDESDLSWSRNMPVRNNNSRAATFSLTLACSLLKRLCMERTKARGGVDVLSEEGRAASISHLAPTVWNTLIDDVSSENSVWFSPGETASAR</sequence>
<dbReference type="AlphaFoldDB" id="A0AAN7K5Z2"/>
<reference evidence="1 2" key="1">
    <citation type="journal article" date="2023" name="Hortic Res">
        <title>Pangenome of water caltrop reveals structural variations and asymmetric subgenome divergence after allopolyploidization.</title>
        <authorList>
            <person name="Zhang X."/>
            <person name="Chen Y."/>
            <person name="Wang L."/>
            <person name="Yuan Y."/>
            <person name="Fang M."/>
            <person name="Shi L."/>
            <person name="Lu R."/>
            <person name="Comes H.P."/>
            <person name="Ma Y."/>
            <person name="Chen Y."/>
            <person name="Huang G."/>
            <person name="Zhou Y."/>
            <person name="Zheng Z."/>
            <person name="Qiu Y."/>
        </authorList>
    </citation>
    <scope>NUCLEOTIDE SEQUENCE [LARGE SCALE GENOMIC DNA]</scope>
    <source>
        <tissue evidence="1">Roots</tissue>
    </source>
</reference>
<proteinExistence type="predicted"/>
<organism evidence="1 2">
    <name type="scientific">Trapa incisa</name>
    <dbReference type="NCBI Taxonomy" id="236973"/>
    <lineage>
        <taxon>Eukaryota</taxon>
        <taxon>Viridiplantae</taxon>
        <taxon>Streptophyta</taxon>
        <taxon>Embryophyta</taxon>
        <taxon>Tracheophyta</taxon>
        <taxon>Spermatophyta</taxon>
        <taxon>Magnoliopsida</taxon>
        <taxon>eudicotyledons</taxon>
        <taxon>Gunneridae</taxon>
        <taxon>Pentapetalae</taxon>
        <taxon>rosids</taxon>
        <taxon>malvids</taxon>
        <taxon>Myrtales</taxon>
        <taxon>Lythraceae</taxon>
        <taxon>Trapa</taxon>
    </lineage>
</organism>
<keyword evidence="2" id="KW-1185">Reference proteome</keyword>
<dbReference type="EMBL" id="JAXIOK010000012">
    <property type="protein sequence ID" value="KAK4758273.1"/>
    <property type="molecule type" value="Genomic_DNA"/>
</dbReference>
<accession>A0AAN7K5Z2</accession>